<organism evidence="1 2">
    <name type="scientific">Fructobacillus papyriferae</name>
    <dbReference type="NCBI Taxonomy" id="2713171"/>
    <lineage>
        <taxon>Bacteria</taxon>
        <taxon>Bacillati</taxon>
        <taxon>Bacillota</taxon>
        <taxon>Bacilli</taxon>
        <taxon>Lactobacillales</taxon>
        <taxon>Lactobacillaceae</taxon>
        <taxon>Fructobacillus</taxon>
    </lineage>
</organism>
<keyword evidence="2" id="KW-1185">Reference proteome</keyword>
<dbReference type="InterPro" id="IPR013785">
    <property type="entry name" value="Aldolase_TIM"/>
</dbReference>
<gene>
    <name evidence="1" type="ORF">G6R27_01620</name>
</gene>
<comment type="caution">
    <text evidence="1">The sequence shown here is derived from an EMBL/GenBank/DDBJ whole genome shotgun (WGS) entry which is preliminary data.</text>
</comment>
<proteinExistence type="predicted"/>
<evidence type="ECO:0000313" key="2">
    <source>
        <dbReference type="Proteomes" id="UP001519418"/>
    </source>
</evidence>
<dbReference type="EMBL" id="JAAMFI010000001">
    <property type="protein sequence ID" value="MBS9334735.1"/>
    <property type="molecule type" value="Genomic_DNA"/>
</dbReference>
<protein>
    <submittedName>
        <fullName evidence="1">Type I 3-dehydroquinate dehydratase</fullName>
    </submittedName>
</protein>
<dbReference type="RefSeq" id="WP_213819342.1">
    <property type="nucleotide sequence ID" value="NZ_JAAMFI010000001.1"/>
</dbReference>
<evidence type="ECO:0000313" key="1">
    <source>
        <dbReference type="EMBL" id="MBS9334735.1"/>
    </source>
</evidence>
<dbReference type="Gene3D" id="3.20.20.70">
    <property type="entry name" value="Aldolase class I"/>
    <property type="match status" value="1"/>
</dbReference>
<sequence>MNFLTVAKEKQRINQAVLAVPMALGPNDKLTPFVNRLNEENPDAVIWQADAIADDFSKEVIWDQVKQGGAKTVDDGDMSSMKKASMKAELEQAYQEFLANWPSIQQQIVQELVQNARQTAGERYLFLSYQNKEEGGRGEMGPADQAFFLTSALKVAGDAFSGVYVPSQLDENLQEKVRDAANEAGVPVILTVALAELTKESLSKAFEKAAVFGADFVNLECSGNSLSAVEVSDVELMLQSLADKYTNKVLPILTITKDLSKDQLEAWLVLPSALVTLALSEQDKTPLIQSTVRSLGWQ</sequence>
<reference evidence="1 2" key="1">
    <citation type="submission" date="2020-02" db="EMBL/GenBank/DDBJ databases">
        <title>Fructobacillus sp. isolated from paper mulberry of Taiwan.</title>
        <authorList>
            <person name="Lin S.-T."/>
        </authorList>
    </citation>
    <scope>NUCLEOTIDE SEQUENCE [LARGE SCALE GENOMIC DNA]</scope>
    <source>
        <strain evidence="1 2">M1-10</strain>
    </source>
</reference>
<name>A0ABS5QNM9_9LACO</name>
<dbReference type="Proteomes" id="UP001519418">
    <property type="component" value="Unassembled WGS sequence"/>
</dbReference>
<accession>A0ABS5QNM9</accession>